<reference evidence="3 4" key="1">
    <citation type="submission" date="2019-07" db="EMBL/GenBank/DDBJ databases">
        <title>Whole genome shotgun sequence of Thiobacillus plumbophilus NBRC 107929.</title>
        <authorList>
            <person name="Hosoyama A."/>
            <person name="Uohara A."/>
            <person name="Ohji S."/>
            <person name="Ichikawa N."/>
        </authorList>
    </citation>
    <scope>NUCLEOTIDE SEQUENCE [LARGE SCALE GENOMIC DNA]</scope>
    <source>
        <strain evidence="3 4">NBRC 107929</strain>
    </source>
</reference>
<feature type="signal peptide" evidence="1">
    <location>
        <begin position="1"/>
        <end position="29"/>
    </location>
</feature>
<evidence type="ECO:0000313" key="3">
    <source>
        <dbReference type="EMBL" id="GEP31830.1"/>
    </source>
</evidence>
<proteinExistence type="predicted"/>
<dbReference type="InterPro" id="IPR025388">
    <property type="entry name" value="Alginate_export_dom"/>
</dbReference>
<dbReference type="Proteomes" id="UP000321337">
    <property type="component" value="Unassembled WGS sequence"/>
</dbReference>
<keyword evidence="4" id="KW-1185">Reference proteome</keyword>
<comment type="caution">
    <text evidence="3">The sequence shown here is derived from an EMBL/GenBank/DDBJ whole genome shotgun (WGS) entry which is preliminary data.</text>
</comment>
<name>A0A512LBG2_9PROT</name>
<evidence type="ECO:0000313" key="4">
    <source>
        <dbReference type="Proteomes" id="UP000321337"/>
    </source>
</evidence>
<dbReference type="EMBL" id="BKAD01000037">
    <property type="protein sequence ID" value="GEP31830.1"/>
    <property type="molecule type" value="Genomic_DNA"/>
</dbReference>
<organism evidence="3 4">
    <name type="scientific">Sulfuriferula plumbiphila</name>
    <dbReference type="NCBI Taxonomy" id="171865"/>
    <lineage>
        <taxon>Bacteria</taxon>
        <taxon>Pseudomonadati</taxon>
        <taxon>Pseudomonadota</taxon>
        <taxon>Betaproteobacteria</taxon>
        <taxon>Nitrosomonadales</taxon>
        <taxon>Sulfuricellaceae</taxon>
        <taxon>Sulfuriferula</taxon>
    </lineage>
</organism>
<protein>
    <recommendedName>
        <fullName evidence="2">Alginate export domain-containing protein</fullName>
    </recommendedName>
</protein>
<feature type="domain" description="Alginate export" evidence="2">
    <location>
        <begin position="43"/>
        <end position="286"/>
    </location>
</feature>
<evidence type="ECO:0000256" key="1">
    <source>
        <dbReference type="SAM" id="SignalP"/>
    </source>
</evidence>
<dbReference type="InterPro" id="IPR023614">
    <property type="entry name" value="Porin_dom_sf"/>
</dbReference>
<dbReference type="Pfam" id="PF13372">
    <property type="entry name" value="Alginate_exp"/>
    <property type="match status" value="1"/>
</dbReference>
<dbReference type="Gene3D" id="2.40.160.10">
    <property type="entry name" value="Porin"/>
    <property type="match status" value="1"/>
</dbReference>
<gene>
    <name evidence="3" type="ORF">TPL01_29680</name>
</gene>
<keyword evidence="1" id="KW-0732">Signal</keyword>
<dbReference type="AlphaFoldDB" id="A0A512LBG2"/>
<accession>A0A512LBG2</accession>
<sequence>MNKKKVRHSLTYSACMGVCLVAFAPMAQSAETLVEALTGGKISGDLRYRYEWVDQEGIAKKAQASTLRTQLGYATGDYKNFDAFVQFEDVRAIGSERYNSTVNHLSQYPVVADPADTEINQAYLGFKGIPKTALKYGRQVIVYDNQRFIGNVGWRQNEQTFDALTLVNTTLPATAASYAHITNVNRIFSDKNPTLGNLRMDGDLLNIGYKGLKAGTLVGYGYFLDYKPGQSIPVTASNKTLGLRFDGAYAIDKTKLLYTAEYAKQSNYSNGASTIDADYGYAMLGLGLQGMQIKFNYELLGGDGIYGFATPLATLHAFNGWADKFLTTPKDGIKDAFISAGGALGGVSLLAAYHDFSSDHLGYQYGKEWDAQASKKLGKYLTLLAKYATYRGDTNALNRTRNPVLAQDIDKFWLQAEVQF</sequence>
<dbReference type="OrthoDB" id="9767539at2"/>
<dbReference type="RefSeq" id="WP_147074784.1">
    <property type="nucleotide sequence ID" value="NZ_AP021884.1"/>
</dbReference>
<feature type="chain" id="PRO_5021719372" description="Alginate export domain-containing protein" evidence="1">
    <location>
        <begin position="30"/>
        <end position="420"/>
    </location>
</feature>
<evidence type="ECO:0000259" key="2">
    <source>
        <dbReference type="Pfam" id="PF13372"/>
    </source>
</evidence>